<organism evidence="1 2">
    <name type="scientific">Terrabacter aeriphilus</name>
    <dbReference type="NCBI Taxonomy" id="515662"/>
    <lineage>
        <taxon>Bacteria</taxon>
        <taxon>Bacillati</taxon>
        <taxon>Actinomycetota</taxon>
        <taxon>Actinomycetes</taxon>
        <taxon>Micrococcales</taxon>
        <taxon>Intrasporangiaceae</taxon>
        <taxon>Terrabacter</taxon>
    </lineage>
</organism>
<reference evidence="2" key="1">
    <citation type="journal article" date="2019" name="Int. J. Syst. Evol. Microbiol.">
        <title>The Global Catalogue of Microorganisms (GCM) 10K type strain sequencing project: providing services to taxonomists for standard genome sequencing and annotation.</title>
        <authorList>
            <consortium name="The Broad Institute Genomics Platform"/>
            <consortium name="The Broad Institute Genome Sequencing Center for Infectious Disease"/>
            <person name="Wu L."/>
            <person name="Ma J."/>
        </authorList>
    </citation>
    <scope>NUCLEOTIDE SEQUENCE [LARGE SCALE GENOMIC DNA]</scope>
    <source>
        <strain evidence="2">JCM 17687</strain>
    </source>
</reference>
<protein>
    <submittedName>
        <fullName evidence="1">Uncharacterized protein</fullName>
    </submittedName>
</protein>
<dbReference type="Proteomes" id="UP001500427">
    <property type="component" value="Unassembled WGS sequence"/>
</dbReference>
<sequence>MESKSHAWHGLQNFEQTPQTVASTTKALTTKAAYLAELLANNGYPNTGEF</sequence>
<evidence type="ECO:0000313" key="2">
    <source>
        <dbReference type="Proteomes" id="UP001500427"/>
    </source>
</evidence>
<gene>
    <name evidence="1" type="ORF">GCM10023258_33110</name>
</gene>
<proteinExistence type="predicted"/>
<name>A0ABP9JJ72_9MICO</name>
<comment type="caution">
    <text evidence="1">The sequence shown here is derived from an EMBL/GenBank/DDBJ whole genome shotgun (WGS) entry which is preliminary data.</text>
</comment>
<dbReference type="EMBL" id="BAABIW010000021">
    <property type="protein sequence ID" value="GAA5033314.1"/>
    <property type="molecule type" value="Genomic_DNA"/>
</dbReference>
<keyword evidence="2" id="KW-1185">Reference proteome</keyword>
<accession>A0ABP9JJ72</accession>
<evidence type="ECO:0000313" key="1">
    <source>
        <dbReference type="EMBL" id="GAA5033314.1"/>
    </source>
</evidence>